<dbReference type="Proteomes" id="UP000011907">
    <property type="component" value="Unassembled WGS sequence"/>
</dbReference>
<reference evidence="1 2" key="1">
    <citation type="journal article" date="2013" name="Genome Announc.">
        <title>Draft Whole-Genome Sequence of Bacillus sonorensis Strain L12, a Source of Nonribosomal Lipopeptides.</title>
        <authorList>
            <person name="Adimpong D.B."/>
            <person name="Sorensen K.I."/>
            <person name="Nielsen D.S."/>
            <person name="Thorsen L."/>
            <person name="Rasmussen T.B."/>
            <person name="Derkx P.M."/>
            <person name="Jespersen L."/>
        </authorList>
    </citation>
    <scope>NUCLEOTIDE SEQUENCE [LARGE SCALE GENOMIC DNA]</scope>
    <source>
        <strain evidence="1 2">L12</strain>
    </source>
</reference>
<dbReference type="STRING" id="1274524.BSONL12_23265"/>
<dbReference type="PATRIC" id="fig|1274524.3.peg.4978"/>
<name>M5NYG2_9BACI</name>
<gene>
    <name evidence="1" type="ORF">BSONL12_23265</name>
</gene>
<evidence type="ECO:0000313" key="1">
    <source>
        <dbReference type="EMBL" id="EME72269.1"/>
    </source>
</evidence>
<accession>M5NYG2</accession>
<proteinExistence type="predicted"/>
<organism evidence="1 2">
    <name type="scientific">Bacillus sonorensis L12</name>
    <dbReference type="NCBI Taxonomy" id="1274524"/>
    <lineage>
        <taxon>Bacteria</taxon>
        <taxon>Bacillati</taxon>
        <taxon>Bacillota</taxon>
        <taxon>Bacilli</taxon>
        <taxon>Bacillales</taxon>
        <taxon>Bacillaceae</taxon>
        <taxon>Bacillus</taxon>
    </lineage>
</organism>
<comment type="caution">
    <text evidence="1">The sequence shown here is derived from an EMBL/GenBank/DDBJ whole genome shotgun (WGS) entry which is preliminary data.</text>
</comment>
<protein>
    <submittedName>
        <fullName evidence="1">Uncharacterized protein</fullName>
    </submittedName>
</protein>
<sequence length="66" mass="7496">MRVGDKILLKKDILFRDGIVLKAGSIVEVNGVGERYGPLLLNQKDIHMKGSCNLRTMKRLLNKKLF</sequence>
<dbReference type="AlphaFoldDB" id="M5NYG2"/>
<dbReference type="EMBL" id="AOFM01000019">
    <property type="protein sequence ID" value="EME72269.1"/>
    <property type="molecule type" value="Genomic_DNA"/>
</dbReference>
<evidence type="ECO:0000313" key="2">
    <source>
        <dbReference type="Proteomes" id="UP000011907"/>
    </source>
</evidence>